<dbReference type="PANTHER" id="PTHR43537:SF52">
    <property type="entry name" value="FATTY ACID METABOLISM REGULATOR PROTEIN"/>
    <property type="match status" value="1"/>
</dbReference>
<gene>
    <name evidence="5" type="ORF">RZO55_23700</name>
</gene>
<dbReference type="Gene3D" id="1.20.120.530">
    <property type="entry name" value="GntR ligand-binding domain-like"/>
    <property type="match status" value="1"/>
</dbReference>
<evidence type="ECO:0000256" key="3">
    <source>
        <dbReference type="ARBA" id="ARBA00023163"/>
    </source>
</evidence>
<organism evidence="5 6">
    <name type="scientific">Clostridium boliviensis</name>
    <dbReference type="NCBI Taxonomy" id="318465"/>
    <lineage>
        <taxon>Bacteria</taxon>
        <taxon>Bacillati</taxon>
        <taxon>Bacillota</taxon>
        <taxon>Clostridia</taxon>
        <taxon>Eubacteriales</taxon>
        <taxon>Clostridiaceae</taxon>
        <taxon>Clostridium</taxon>
    </lineage>
</organism>
<name>A0ABU4GSH2_9CLOT</name>
<sequence>MEFKKLSAPTLKELFIKELESCILSGKLPIGSKLPPERELAVSMQISRSVVNAGIKKLAEKGFLDIRQRQGTFIADFRKEGTIDTFLSIMNYNGGILRKEEVKSILELRIALDSLAVELGSKDITDSEILQLRNLTESIGRAASPHEAAESAFAFHHHLALFSGNSLLPLIFRSFKALTYSLWLRFCALYGIPALYENTNELCTLIEERDFEGAESYLKRSLSDSISGHREIYYTP</sequence>
<dbReference type="SUPFAM" id="SSF48008">
    <property type="entry name" value="GntR ligand-binding domain-like"/>
    <property type="match status" value="1"/>
</dbReference>
<dbReference type="PANTHER" id="PTHR43537">
    <property type="entry name" value="TRANSCRIPTIONAL REGULATOR, GNTR FAMILY"/>
    <property type="match status" value="1"/>
</dbReference>
<evidence type="ECO:0000256" key="2">
    <source>
        <dbReference type="ARBA" id="ARBA00023125"/>
    </source>
</evidence>
<proteinExistence type="predicted"/>
<dbReference type="Pfam" id="PF07729">
    <property type="entry name" value="FCD"/>
    <property type="match status" value="1"/>
</dbReference>
<dbReference type="RefSeq" id="WP_318066743.1">
    <property type="nucleotide sequence ID" value="NZ_JAWONS010000329.1"/>
</dbReference>
<keyword evidence="1" id="KW-0805">Transcription regulation</keyword>
<dbReference type="InterPro" id="IPR000524">
    <property type="entry name" value="Tscrpt_reg_HTH_GntR"/>
</dbReference>
<feature type="domain" description="HTH gntR-type" evidence="4">
    <location>
        <begin position="9"/>
        <end position="77"/>
    </location>
</feature>
<dbReference type="Pfam" id="PF00392">
    <property type="entry name" value="GntR"/>
    <property type="match status" value="1"/>
</dbReference>
<dbReference type="Proteomes" id="UP001276854">
    <property type="component" value="Unassembled WGS sequence"/>
</dbReference>
<keyword evidence="2" id="KW-0238">DNA-binding</keyword>
<dbReference type="PRINTS" id="PR00035">
    <property type="entry name" value="HTHGNTR"/>
</dbReference>
<dbReference type="InterPro" id="IPR036390">
    <property type="entry name" value="WH_DNA-bd_sf"/>
</dbReference>
<dbReference type="SUPFAM" id="SSF46785">
    <property type="entry name" value="Winged helix' DNA-binding domain"/>
    <property type="match status" value="1"/>
</dbReference>
<evidence type="ECO:0000259" key="4">
    <source>
        <dbReference type="PROSITE" id="PS50949"/>
    </source>
</evidence>
<dbReference type="InterPro" id="IPR011711">
    <property type="entry name" value="GntR_C"/>
</dbReference>
<dbReference type="CDD" id="cd07377">
    <property type="entry name" value="WHTH_GntR"/>
    <property type="match status" value="1"/>
</dbReference>
<evidence type="ECO:0000313" key="6">
    <source>
        <dbReference type="Proteomes" id="UP001276854"/>
    </source>
</evidence>
<evidence type="ECO:0000256" key="1">
    <source>
        <dbReference type="ARBA" id="ARBA00023015"/>
    </source>
</evidence>
<dbReference type="EMBL" id="JAWONS010000329">
    <property type="protein sequence ID" value="MDW2800576.1"/>
    <property type="molecule type" value="Genomic_DNA"/>
</dbReference>
<dbReference type="Gene3D" id="1.10.10.10">
    <property type="entry name" value="Winged helix-like DNA-binding domain superfamily/Winged helix DNA-binding domain"/>
    <property type="match status" value="1"/>
</dbReference>
<keyword evidence="6" id="KW-1185">Reference proteome</keyword>
<protein>
    <submittedName>
        <fullName evidence="5">GntR family transcriptional regulator</fullName>
    </submittedName>
</protein>
<dbReference type="PROSITE" id="PS50949">
    <property type="entry name" value="HTH_GNTR"/>
    <property type="match status" value="1"/>
</dbReference>
<dbReference type="SMART" id="SM00345">
    <property type="entry name" value="HTH_GNTR"/>
    <property type="match status" value="1"/>
</dbReference>
<keyword evidence="3" id="KW-0804">Transcription</keyword>
<dbReference type="InterPro" id="IPR036388">
    <property type="entry name" value="WH-like_DNA-bd_sf"/>
</dbReference>
<comment type="caution">
    <text evidence="5">The sequence shown here is derived from an EMBL/GenBank/DDBJ whole genome shotgun (WGS) entry which is preliminary data.</text>
</comment>
<dbReference type="SMART" id="SM00895">
    <property type="entry name" value="FCD"/>
    <property type="match status" value="1"/>
</dbReference>
<accession>A0ABU4GSH2</accession>
<evidence type="ECO:0000313" key="5">
    <source>
        <dbReference type="EMBL" id="MDW2800576.1"/>
    </source>
</evidence>
<dbReference type="InterPro" id="IPR008920">
    <property type="entry name" value="TF_FadR/GntR_C"/>
</dbReference>
<reference evidence="5 6" key="1">
    <citation type="submission" date="2023-10" db="EMBL/GenBank/DDBJ databases">
        <title>A novel Glycoside Hydrolase 43-Like Enzyme from Clostrdium boliviensis is an Endo-xylanase, and a Candidate for Xylooligosaccharides Production from Different Xylan Substrates.</title>
        <authorList>
            <person name="Alvarez M.T."/>
            <person name="Rocabado-Villegas L.R."/>
            <person name="Salas-Veizaga D.M."/>
            <person name="Linares-Pasten J.A."/>
            <person name="Gudmundsdottir E.E."/>
            <person name="Hreggvidsson G.O."/>
            <person name="Adlercreutz P."/>
            <person name="Nordberg Karlsson E."/>
        </authorList>
    </citation>
    <scope>NUCLEOTIDE SEQUENCE [LARGE SCALE GENOMIC DNA]</scope>
    <source>
        <strain evidence="5 6">E-1</strain>
    </source>
</reference>